<feature type="transmembrane region" description="Helical" evidence="1">
    <location>
        <begin position="6"/>
        <end position="22"/>
    </location>
</feature>
<evidence type="ECO:0000313" key="2">
    <source>
        <dbReference type="EMBL" id="CAF1541278.1"/>
    </source>
</evidence>
<keyword evidence="4" id="KW-1185">Reference proteome</keyword>
<organism evidence="2 5">
    <name type="scientific">Adineta ricciae</name>
    <name type="common">Rotifer</name>
    <dbReference type="NCBI Taxonomy" id="249248"/>
    <lineage>
        <taxon>Eukaryota</taxon>
        <taxon>Metazoa</taxon>
        <taxon>Spiralia</taxon>
        <taxon>Gnathifera</taxon>
        <taxon>Rotifera</taxon>
        <taxon>Eurotatoria</taxon>
        <taxon>Bdelloidea</taxon>
        <taxon>Adinetida</taxon>
        <taxon>Adinetidae</taxon>
        <taxon>Adineta</taxon>
    </lineage>
</organism>
<sequence length="180" mass="20301">MIFAIIIIIVILTLAIIIPVIIKHKQSKKVKEALLTTTTTTTTTTAAGVVLWCNITSCRAQIQEYIALNLTYDTVNLAKCNNCSRASFPSFPSDWSSRWYIVDYFIISSESADCDGNPYIGDLQFCQQACLKYITCIGFSRSKQYLDMDSRGICYLKKNNTGELIYNDETWHTIAFNSTT</sequence>
<gene>
    <name evidence="2" type="ORF">EDS130_LOCUS45336</name>
    <name evidence="3" type="ORF">XAT740_LOCUS43404</name>
</gene>
<keyword evidence="1" id="KW-0812">Transmembrane</keyword>
<protein>
    <submittedName>
        <fullName evidence="2">Uncharacterized protein</fullName>
    </submittedName>
</protein>
<proteinExistence type="predicted"/>
<dbReference type="Proteomes" id="UP000663828">
    <property type="component" value="Unassembled WGS sequence"/>
</dbReference>
<dbReference type="EMBL" id="CAJNOR010005344">
    <property type="protein sequence ID" value="CAF1558066.1"/>
    <property type="molecule type" value="Genomic_DNA"/>
</dbReference>
<dbReference type="EMBL" id="CAJNOJ010001073">
    <property type="protein sequence ID" value="CAF1541278.1"/>
    <property type="molecule type" value="Genomic_DNA"/>
</dbReference>
<dbReference type="AlphaFoldDB" id="A0A815WAB0"/>
<evidence type="ECO:0000313" key="5">
    <source>
        <dbReference type="Proteomes" id="UP000663852"/>
    </source>
</evidence>
<accession>A0A815WAB0</accession>
<name>A0A815WAB0_ADIRI</name>
<evidence type="ECO:0000313" key="4">
    <source>
        <dbReference type="Proteomes" id="UP000663828"/>
    </source>
</evidence>
<keyword evidence="1" id="KW-0472">Membrane</keyword>
<keyword evidence="1" id="KW-1133">Transmembrane helix</keyword>
<evidence type="ECO:0000313" key="3">
    <source>
        <dbReference type="EMBL" id="CAF1558066.1"/>
    </source>
</evidence>
<reference evidence="2" key="1">
    <citation type="submission" date="2021-02" db="EMBL/GenBank/DDBJ databases">
        <authorList>
            <person name="Nowell W R."/>
        </authorList>
    </citation>
    <scope>NUCLEOTIDE SEQUENCE</scope>
</reference>
<comment type="caution">
    <text evidence="2">The sequence shown here is derived from an EMBL/GenBank/DDBJ whole genome shotgun (WGS) entry which is preliminary data.</text>
</comment>
<evidence type="ECO:0000256" key="1">
    <source>
        <dbReference type="SAM" id="Phobius"/>
    </source>
</evidence>
<dbReference type="Proteomes" id="UP000663852">
    <property type="component" value="Unassembled WGS sequence"/>
</dbReference>